<dbReference type="PANTHER" id="PTHR43677">
    <property type="entry name" value="SHORT-CHAIN DEHYDROGENASE/REDUCTASE"/>
    <property type="match status" value="1"/>
</dbReference>
<organism evidence="1 2">
    <name type="scientific">Tessaracoccus palaemonis</name>
    <dbReference type="NCBI Taxonomy" id="2829499"/>
    <lineage>
        <taxon>Bacteria</taxon>
        <taxon>Bacillati</taxon>
        <taxon>Actinomycetota</taxon>
        <taxon>Actinomycetes</taxon>
        <taxon>Propionibacteriales</taxon>
        <taxon>Propionibacteriaceae</taxon>
        <taxon>Tessaracoccus</taxon>
    </lineage>
</organism>
<keyword evidence="2" id="KW-1185">Reference proteome</keyword>
<dbReference type="PANTHER" id="PTHR43677:SF11">
    <property type="entry name" value="ZINC-CONTAINING ALCOHOL DEHYDROGENASE"/>
    <property type="match status" value="1"/>
</dbReference>
<name>A0ABX8SHX9_9ACTN</name>
<gene>
    <name evidence="1" type="ORF">KDB89_00120</name>
</gene>
<evidence type="ECO:0000313" key="1">
    <source>
        <dbReference type="EMBL" id="QXT62936.1"/>
    </source>
</evidence>
<dbReference type="Proteomes" id="UP000824504">
    <property type="component" value="Chromosome"/>
</dbReference>
<protein>
    <submittedName>
        <fullName evidence="1">Zinc-binding alcohol dehydrogenase family protein</fullName>
    </submittedName>
</protein>
<dbReference type="EMBL" id="CP079216">
    <property type="protein sequence ID" value="QXT62936.1"/>
    <property type="molecule type" value="Genomic_DNA"/>
</dbReference>
<proteinExistence type="predicted"/>
<dbReference type="InterPro" id="IPR051397">
    <property type="entry name" value="Zn-ADH-like_protein"/>
</dbReference>
<sequence length="315" mass="32085">MSMKAVVISSPQAGPVCGDFSEPVPGQGEQVFELVGAGLHQIVRSIASGSHYGSGDVYPFVPGVDAVARGVDGGLVYTGFITEPWGTMAERMSARVGIRVPDGADPLAVAAGMNPGMSSWLPLTARADRGPLGTVLIFGATGASGRIAVQSALSLGADRVVAVGRNAAVLEELAGPSVVTVRLGEEDTATRLAAALDPAPSLVLDYLWGPVAELAFGALARRGLDEDSADITYTQIGGLAGPTAAVPASLLRSRRIRIVGSGAGSASTADLLKQLPGLLARIADGRIQVAYKSFSLADAAAAWAHRGPERAVLVP</sequence>
<accession>A0ABX8SHX9</accession>
<reference evidence="1 2" key="1">
    <citation type="submission" date="2021-07" db="EMBL/GenBank/DDBJ databases">
        <title>complete genome sequencing of Tessaracoccus sp.J1M15.</title>
        <authorList>
            <person name="Bae J.-W."/>
            <person name="Kim D.-y."/>
        </authorList>
    </citation>
    <scope>NUCLEOTIDE SEQUENCE [LARGE SCALE GENOMIC DNA]</scope>
    <source>
        <strain evidence="1 2">J1M15</strain>
    </source>
</reference>
<evidence type="ECO:0000313" key="2">
    <source>
        <dbReference type="Proteomes" id="UP000824504"/>
    </source>
</evidence>